<dbReference type="EMBL" id="AHJE01000062">
    <property type="protein sequence ID" value="EHP40589.1"/>
    <property type="molecule type" value="Genomic_DNA"/>
</dbReference>
<keyword evidence="1" id="KW-0067">ATP-binding</keyword>
<dbReference type="InterPro" id="IPR039421">
    <property type="entry name" value="Type_1_exporter"/>
</dbReference>
<dbReference type="PATRIC" id="fig|1127483.3.peg.4960"/>
<evidence type="ECO:0000313" key="1">
    <source>
        <dbReference type="EMBL" id="EHP40589.1"/>
    </source>
</evidence>
<dbReference type="AlphaFoldDB" id="H1SA40"/>
<dbReference type="Gene3D" id="3.40.50.300">
    <property type="entry name" value="P-loop containing nucleotide triphosphate hydrolases"/>
    <property type="match status" value="1"/>
</dbReference>
<dbReference type="SUPFAM" id="SSF52540">
    <property type="entry name" value="P-loop containing nucleoside triphosphate hydrolases"/>
    <property type="match status" value="1"/>
</dbReference>
<dbReference type="Proteomes" id="UP000005808">
    <property type="component" value="Unassembled WGS sequence"/>
</dbReference>
<dbReference type="InterPro" id="IPR027417">
    <property type="entry name" value="P-loop_NTPase"/>
</dbReference>
<proteinExistence type="predicted"/>
<gene>
    <name evidence="1" type="ORF">OR16_24795</name>
</gene>
<dbReference type="GO" id="GO:0015421">
    <property type="term" value="F:ABC-type oligopeptide transporter activity"/>
    <property type="evidence" value="ECO:0007669"/>
    <property type="project" value="TreeGrafter"/>
</dbReference>
<reference evidence="1 2" key="1">
    <citation type="journal article" date="2012" name="J. Bacteriol.">
        <title>De Novo Genome Project of Cupriavidus basilensis OR16.</title>
        <authorList>
            <person name="Cserhati M."/>
            <person name="Kriszt B."/>
            <person name="Szoboszlay S."/>
            <person name="Toth A."/>
            <person name="Szabo I."/>
            <person name="Tancsics A."/>
            <person name="Nagy I."/>
            <person name="Horvath B."/>
            <person name="Nagy I."/>
            <person name="Kukolya J."/>
        </authorList>
    </citation>
    <scope>NUCLEOTIDE SEQUENCE [LARGE SCALE GENOMIC DNA]</scope>
    <source>
        <strain evidence="1 2">OR16</strain>
    </source>
</reference>
<sequence length="121" mass="13220">MGALLADGACVPRERQRIAIARALLCDAPILVLDEASSSIDAESEQALHVAMARLRKTRTLIVIAHRPTTIRQADRIVVLEDRRVVETGRHAELLTRQGAYARLLAQCGESTQLPAGSQTR</sequence>
<organism evidence="1 2">
    <name type="scientific">Cupriavidus basilensis OR16</name>
    <dbReference type="NCBI Taxonomy" id="1127483"/>
    <lineage>
        <taxon>Bacteria</taxon>
        <taxon>Pseudomonadati</taxon>
        <taxon>Pseudomonadota</taxon>
        <taxon>Betaproteobacteria</taxon>
        <taxon>Burkholderiales</taxon>
        <taxon>Burkholderiaceae</taxon>
        <taxon>Cupriavidus</taxon>
    </lineage>
</organism>
<evidence type="ECO:0000313" key="2">
    <source>
        <dbReference type="Proteomes" id="UP000005808"/>
    </source>
</evidence>
<name>H1SA40_9BURK</name>
<protein>
    <submittedName>
        <fullName evidence="1">Lipid transporter ATP-binding/permease protein</fullName>
    </submittedName>
</protein>
<dbReference type="GO" id="GO:0005524">
    <property type="term" value="F:ATP binding"/>
    <property type="evidence" value="ECO:0007669"/>
    <property type="project" value="UniProtKB-KW"/>
</dbReference>
<dbReference type="GO" id="GO:0090374">
    <property type="term" value="P:oligopeptide export from mitochondrion"/>
    <property type="evidence" value="ECO:0007669"/>
    <property type="project" value="TreeGrafter"/>
</dbReference>
<accession>H1SA40</accession>
<dbReference type="PANTHER" id="PTHR43394:SF1">
    <property type="entry name" value="ATP-BINDING CASSETTE SUB-FAMILY B MEMBER 10, MITOCHONDRIAL"/>
    <property type="match status" value="1"/>
</dbReference>
<comment type="caution">
    <text evidence="1">The sequence shown here is derived from an EMBL/GenBank/DDBJ whole genome shotgun (WGS) entry which is preliminary data.</text>
</comment>
<dbReference type="PANTHER" id="PTHR43394">
    <property type="entry name" value="ATP-DEPENDENT PERMEASE MDL1, MITOCHONDRIAL"/>
    <property type="match status" value="1"/>
</dbReference>
<keyword evidence="1" id="KW-0547">Nucleotide-binding</keyword>